<dbReference type="Proteomes" id="UP000003163">
    <property type="component" value="Unassembled WGS sequence"/>
</dbReference>
<name>J9DQM9_EDHAE</name>
<keyword evidence="2" id="KW-1185">Reference proteome</keyword>
<dbReference type="InParanoid" id="J9DQM9"/>
<evidence type="ECO:0000313" key="2">
    <source>
        <dbReference type="Proteomes" id="UP000003163"/>
    </source>
</evidence>
<dbReference type="EMBL" id="AFBI03000541">
    <property type="protein sequence ID" value="EJW04870.1"/>
    <property type="molecule type" value="Genomic_DNA"/>
</dbReference>
<dbReference type="AlphaFoldDB" id="J9DQM9"/>
<proteinExistence type="predicted"/>
<reference evidence="2" key="2">
    <citation type="submission" date="2015-07" db="EMBL/GenBank/DDBJ databases">
        <title>Contrasting host-pathogen interactions and genome evolution in two generalist and specialist microsporidian pathogens of mosquitoes.</title>
        <authorList>
            <consortium name="The Broad Institute Genomics Platform"/>
            <consortium name="The Broad Institute Genome Sequencing Center for Infectious Disease"/>
            <person name="Cuomo C.A."/>
            <person name="Sanscrainte N.D."/>
            <person name="Goldberg J.M."/>
            <person name="Heiman D."/>
            <person name="Young S."/>
            <person name="Zeng Q."/>
            <person name="Becnel J.J."/>
            <person name="Birren B.W."/>
        </authorList>
    </citation>
    <scope>NUCLEOTIDE SEQUENCE [LARGE SCALE GENOMIC DNA]</scope>
    <source>
        <strain evidence="2">USNM 41457</strain>
    </source>
</reference>
<accession>J9DQM9</accession>
<comment type="caution">
    <text evidence="1">The sequence shown here is derived from an EMBL/GenBank/DDBJ whole genome shotgun (WGS) entry which is preliminary data.</text>
</comment>
<sequence length="134" mass="16094">MLCYIIGHENVFIMRVLNSNFLLIKRNLDKILQFADQWSYSKNLPYTYFSHSHIAQFKYHINNLNLEWYLHIESVYGHLKKSYNYGVLKKRMMILCTCRDNNAREFAFVDFFSVKIAEEEDNDDLKSDVLHDKV</sequence>
<reference evidence="1 2" key="1">
    <citation type="submission" date="2011-08" db="EMBL/GenBank/DDBJ databases">
        <authorList>
            <person name="Liu Z.J."/>
            <person name="Shi F.L."/>
            <person name="Lu J.Q."/>
            <person name="Li M."/>
            <person name="Wang Z.L."/>
        </authorList>
    </citation>
    <scope>NUCLEOTIDE SEQUENCE [LARGE SCALE GENOMIC DNA]</scope>
    <source>
        <strain evidence="1 2">USNM 41457</strain>
    </source>
</reference>
<dbReference type="HOGENOM" id="CLU_1896170_0_0_1"/>
<evidence type="ECO:0000313" key="1">
    <source>
        <dbReference type="EMBL" id="EJW04870.1"/>
    </source>
</evidence>
<gene>
    <name evidence="1" type="ORF">EDEG_04178</name>
</gene>
<organism evidence="1 2">
    <name type="scientific">Edhazardia aedis (strain USNM 41457)</name>
    <name type="common">Microsporidian parasite</name>
    <dbReference type="NCBI Taxonomy" id="1003232"/>
    <lineage>
        <taxon>Eukaryota</taxon>
        <taxon>Fungi</taxon>
        <taxon>Fungi incertae sedis</taxon>
        <taxon>Microsporidia</taxon>
        <taxon>Edhazardia</taxon>
    </lineage>
</organism>
<dbReference type="VEuPathDB" id="MicrosporidiaDB:EDEG_04178"/>
<protein>
    <submittedName>
        <fullName evidence="1">Uncharacterized protein</fullName>
    </submittedName>
</protein>